<keyword evidence="2" id="KW-1185">Reference proteome</keyword>
<dbReference type="WBParaSite" id="ECPE_0001483301-mRNA-1">
    <property type="protein sequence ID" value="ECPE_0001483301-mRNA-1"/>
    <property type="gene ID" value="ECPE_0001483301"/>
</dbReference>
<evidence type="ECO:0000313" key="3">
    <source>
        <dbReference type="WBParaSite" id="ECPE_0001483301-mRNA-1"/>
    </source>
</evidence>
<organism evidence="3">
    <name type="scientific">Echinostoma caproni</name>
    <dbReference type="NCBI Taxonomy" id="27848"/>
    <lineage>
        <taxon>Eukaryota</taxon>
        <taxon>Metazoa</taxon>
        <taxon>Spiralia</taxon>
        <taxon>Lophotrochozoa</taxon>
        <taxon>Platyhelminthes</taxon>
        <taxon>Trematoda</taxon>
        <taxon>Digenea</taxon>
        <taxon>Plagiorchiida</taxon>
        <taxon>Echinostomata</taxon>
        <taxon>Echinostomatoidea</taxon>
        <taxon>Echinostomatidae</taxon>
        <taxon>Echinostoma</taxon>
    </lineage>
</organism>
<proteinExistence type="predicted"/>
<reference evidence="1 2" key="2">
    <citation type="submission" date="2018-11" db="EMBL/GenBank/DDBJ databases">
        <authorList>
            <consortium name="Pathogen Informatics"/>
        </authorList>
    </citation>
    <scope>NUCLEOTIDE SEQUENCE [LARGE SCALE GENOMIC DNA]</scope>
    <source>
        <strain evidence="1 2">Egypt</strain>
    </source>
</reference>
<dbReference type="Proteomes" id="UP000272942">
    <property type="component" value="Unassembled WGS sequence"/>
</dbReference>
<evidence type="ECO:0000313" key="2">
    <source>
        <dbReference type="Proteomes" id="UP000272942"/>
    </source>
</evidence>
<reference evidence="3" key="1">
    <citation type="submission" date="2016-06" db="UniProtKB">
        <authorList>
            <consortium name="WormBaseParasite"/>
        </authorList>
    </citation>
    <scope>IDENTIFICATION</scope>
</reference>
<dbReference type="AlphaFoldDB" id="A0A183B6F8"/>
<evidence type="ECO:0000313" key="1">
    <source>
        <dbReference type="EMBL" id="VDP92065.1"/>
    </source>
</evidence>
<protein>
    <submittedName>
        <fullName evidence="3">Transposase</fullName>
    </submittedName>
</protein>
<sequence>MHLTTRRKTHLLVKFNVALLERPARRQALLDATASNIAEIFFNDSTIDAQWSTLKTSIREAALGQLREILRHKRDCISERAMQLSAKKRDARLINSPEFRILRRQATRSAKSDRKQYWKAIADSMQAASVAADFGKLFRLIRVAGGEADIGTTVAQHHRPTYSGNRAKNAKVG</sequence>
<dbReference type="OrthoDB" id="6246804at2759"/>
<dbReference type="EMBL" id="UZAN01058547">
    <property type="protein sequence ID" value="VDP92065.1"/>
    <property type="molecule type" value="Genomic_DNA"/>
</dbReference>
<accession>A0A183B6F8</accession>
<gene>
    <name evidence="1" type="ORF">ECPE_LOCUS14793</name>
</gene>
<name>A0A183B6F8_9TREM</name>